<dbReference type="EMBL" id="JAOQJQ010000007">
    <property type="protein sequence ID" value="MCU6763402.1"/>
    <property type="molecule type" value="Genomic_DNA"/>
</dbReference>
<evidence type="ECO:0000313" key="5">
    <source>
        <dbReference type="Proteomes" id="UP001652442"/>
    </source>
</evidence>
<evidence type="ECO:0000313" key="4">
    <source>
        <dbReference type="EMBL" id="MCU6763402.1"/>
    </source>
</evidence>
<reference evidence="4 5" key="1">
    <citation type="journal article" date="2021" name="ISME Commun">
        <title>Automated analysis of genomic sequences facilitates high-throughput and comprehensive description of bacteria.</title>
        <authorList>
            <person name="Hitch T.C.A."/>
        </authorList>
    </citation>
    <scope>NUCLEOTIDE SEQUENCE [LARGE SCALE GENOMIC DNA]</scope>
    <source>
        <strain evidence="4 5">Sanger_109</strain>
    </source>
</reference>
<dbReference type="PIRSF" id="PIRSF016839">
    <property type="entry name" value="PhP"/>
    <property type="match status" value="1"/>
</dbReference>
<dbReference type="PANTHER" id="PTHR10819">
    <property type="entry name" value="PHOSPHOTRIESTERASE-RELATED"/>
    <property type="match status" value="1"/>
</dbReference>
<gene>
    <name evidence="4" type="ORF">OCV88_13895</name>
</gene>
<keyword evidence="5" id="KW-1185">Reference proteome</keyword>
<comment type="similarity">
    <text evidence="3">Belongs to the metallo-dependent hydrolases superfamily. Phosphotriesterase family.</text>
</comment>
<evidence type="ECO:0000256" key="1">
    <source>
        <dbReference type="ARBA" id="ARBA00022723"/>
    </source>
</evidence>
<accession>A0ABT2TME6</accession>
<dbReference type="Proteomes" id="UP001652442">
    <property type="component" value="Unassembled WGS sequence"/>
</dbReference>
<evidence type="ECO:0000256" key="2">
    <source>
        <dbReference type="ARBA" id="ARBA00022801"/>
    </source>
</evidence>
<feature type="modified residue" description="N6-carboxylysine" evidence="3">
    <location>
        <position position="146"/>
    </location>
</feature>
<protein>
    <submittedName>
        <fullName evidence="4">Phosphotriesterase-related protein</fullName>
    </submittedName>
</protein>
<name>A0ABT2TME6_9FIRM</name>
<dbReference type="Gene3D" id="3.20.20.140">
    <property type="entry name" value="Metal-dependent hydrolases"/>
    <property type="match status" value="1"/>
</dbReference>
<comment type="caution">
    <text evidence="4">The sequence shown here is derived from an EMBL/GenBank/DDBJ whole genome shotgun (WGS) entry which is preliminary data.</text>
</comment>
<dbReference type="RefSeq" id="WP_158426048.1">
    <property type="nucleotide sequence ID" value="NZ_JAOQJQ010000007.1"/>
</dbReference>
<organism evidence="4 5">
    <name type="scientific">Brotonthovivens ammoniilytica</name>
    <dbReference type="NCBI Taxonomy" id="2981725"/>
    <lineage>
        <taxon>Bacteria</taxon>
        <taxon>Bacillati</taxon>
        <taxon>Bacillota</taxon>
        <taxon>Clostridia</taxon>
        <taxon>Lachnospirales</taxon>
        <taxon>Lachnospiraceae</taxon>
        <taxon>Brotonthovivens</taxon>
    </lineage>
</organism>
<keyword evidence="1" id="KW-0479">Metal-binding</keyword>
<dbReference type="Pfam" id="PF02126">
    <property type="entry name" value="PTE"/>
    <property type="match status" value="1"/>
</dbReference>
<keyword evidence="2" id="KW-0378">Hydrolase</keyword>
<dbReference type="PROSITE" id="PS51347">
    <property type="entry name" value="PHOSPHOTRIESTERASE_2"/>
    <property type="match status" value="1"/>
</dbReference>
<dbReference type="InterPro" id="IPR032466">
    <property type="entry name" value="Metal_Hydrolase"/>
</dbReference>
<proteinExistence type="inferred from homology"/>
<sequence>MNNQTINSVTGPLSTDQLGRTLMHEHFLFGYCGFQGDATLGGFQEEAYLSACLQAIADAKSYGIQTIVDATTNECGRNVKFLKKLSEMTGMQIICSTGYYFEAESSFAYWQFRSGFADIEQEIYEMMKAEITCGIEGTDIKAGVIKLASSKDQITPMEEHFFKAAARVQKETGVVIITHTQQGTMGPAQARLLIENGADPSKIAIGHMCGSLDLAYHEEVLSYGVYINLDRFGLQGDLFHTPTDEQRMNLIQTLAEKGYGNKILLGHDSVNVNLGRPIVMTDFMKEALKDANIRTIGCKVLPGLKQRGLSDCQIEALLTDNPKEIFSDKVKAGR</sequence>
<dbReference type="PANTHER" id="PTHR10819:SF3">
    <property type="entry name" value="PHOSPHOTRIESTERASE-RELATED PROTEIN"/>
    <property type="match status" value="1"/>
</dbReference>
<dbReference type="SUPFAM" id="SSF51556">
    <property type="entry name" value="Metallo-dependent hydrolases"/>
    <property type="match status" value="1"/>
</dbReference>
<dbReference type="InterPro" id="IPR001559">
    <property type="entry name" value="Phosphotriesterase"/>
</dbReference>
<evidence type="ECO:0000256" key="3">
    <source>
        <dbReference type="PROSITE-ProRule" id="PRU00679"/>
    </source>
</evidence>